<comment type="caution">
    <text evidence="1">The sequence shown here is derived from an EMBL/GenBank/DDBJ whole genome shotgun (WGS) entry which is preliminary data.</text>
</comment>
<protein>
    <recommendedName>
        <fullName evidence="3">Outer membrane protein beta-barrel domain-containing protein</fullName>
    </recommendedName>
</protein>
<proteinExistence type="predicted"/>
<dbReference type="Proteomes" id="UP001264980">
    <property type="component" value="Unassembled WGS sequence"/>
</dbReference>
<evidence type="ECO:0000313" key="1">
    <source>
        <dbReference type="EMBL" id="MDR6807500.1"/>
    </source>
</evidence>
<keyword evidence="2" id="KW-1185">Reference proteome</keyword>
<dbReference type="EMBL" id="JAVDTI010000005">
    <property type="protein sequence ID" value="MDR6807500.1"/>
    <property type="molecule type" value="Genomic_DNA"/>
</dbReference>
<name>A0ABU1R3F7_9BACT</name>
<organism evidence="1 2">
    <name type="scientific">Dyadobacter fermentans</name>
    <dbReference type="NCBI Taxonomy" id="94254"/>
    <lineage>
        <taxon>Bacteria</taxon>
        <taxon>Pseudomonadati</taxon>
        <taxon>Bacteroidota</taxon>
        <taxon>Cytophagia</taxon>
        <taxon>Cytophagales</taxon>
        <taxon>Spirosomataceae</taxon>
        <taxon>Dyadobacter</taxon>
    </lineage>
</organism>
<dbReference type="RefSeq" id="WP_309987950.1">
    <property type="nucleotide sequence ID" value="NZ_JAVDTI010000005.1"/>
</dbReference>
<evidence type="ECO:0008006" key="3">
    <source>
        <dbReference type="Google" id="ProtNLM"/>
    </source>
</evidence>
<sequence>MLSPALNPQNRRDHFAKEIGLKYGNKYYTSISSGSMDDYMNDNPDPIVRGSAGPSYKIERNCLVFIGRMMVGVVSITSDWGSVRLKEKGTNELLNVRWDTQYPTKDCFSFHPSLTFAYRVSRRITFNLDLDSWFYKADITYKETTRNALSGNVTTNQYRYSHFMSDLSAAMGIMIIFK</sequence>
<accession>A0ABU1R3F7</accession>
<evidence type="ECO:0000313" key="2">
    <source>
        <dbReference type="Proteomes" id="UP001264980"/>
    </source>
</evidence>
<gene>
    <name evidence="1" type="ORF">J2W84_004554</name>
</gene>
<reference evidence="1 2" key="1">
    <citation type="submission" date="2023-07" db="EMBL/GenBank/DDBJ databases">
        <title>Sorghum-associated microbial communities from plants grown in Nebraska, USA.</title>
        <authorList>
            <person name="Schachtman D."/>
        </authorList>
    </citation>
    <scope>NUCLEOTIDE SEQUENCE [LARGE SCALE GENOMIC DNA]</scope>
    <source>
        <strain evidence="1 2">BE57</strain>
    </source>
</reference>